<evidence type="ECO:0000256" key="4">
    <source>
        <dbReference type="PROSITE-ProRule" id="PRU00335"/>
    </source>
</evidence>
<keyword evidence="1" id="KW-0805">Transcription regulation</keyword>
<evidence type="ECO:0000259" key="5">
    <source>
        <dbReference type="PROSITE" id="PS50977"/>
    </source>
</evidence>
<dbReference type="InterPro" id="IPR009057">
    <property type="entry name" value="Homeodomain-like_sf"/>
</dbReference>
<dbReference type="Gene3D" id="1.10.10.60">
    <property type="entry name" value="Homeodomain-like"/>
    <property type="match status" value="1"/>
</dbReference>
<evidence type="ECO:0000313" key="6">
    <source>
        <dbReference type="EMBL" id="SDP15666.1"/>
    </source>
</evidence>
<dbReference type="PANTHER" id="PTHR47506:SF7">
    <property type="entry name" value="TRANSCRIPTIONAL REGULATORY PROTEIN"/>
    <property type="match status" value="1"/>
</dbReference>
<dbReference type="Proteomes" id="UP000242957">
    <property type="component" value="Unassembled WGS sequence"/>
</dbReference>
<dbReference type="RefSeq" id="WP_084314888.1">
    <property type="nucleotide sequence ID" value="NZ_FNIJ01000023.1"/>
</dbReference>
<dbReference type="STRING" id="198616.SAMN05216193_12384"/>
<keyword evidence="3" id="KW-0804">Transcription</keyword>
<dbReference type="AlphaFoldDB" id="A0A1H0QG06"/>
<feature type="domain" description="HTH tetR-type" evidence="5">
    <location>
        <begin position="9"/>
        <end position="69"/>
    </location>
</feature>
<sequence>MRYSASHKEDTRQRLLHSSGAIAKRGGFATAGVDGLMKAIGLTGGAFYSHFSSKDELFAAVVAHELSHSARMLAGEKGEFSRDKLERCLRRYLDLAHVQHPEKGCVLPSLGAEIARADVAVRETAEHWLLKLQRAWTEVLGSEQDAWALLTQCVGALVLARMVASEETQRAIIEASRGMLAEVLGRE</sequence>
<name>A0A1H0QG06_9PSED</name>
<evidence type="ECO:0000256" key="1">
    <source>
        <dbReference type="ARBA" id="ARBA00023015"/>
    </source>
</evidence>
<dbReference type="InterPro" id="IPR001647">
    <property type="entry name" value="HTH_TetR"/>
</dbReference>
<keyword evidence="7" id="KW-1185">Reference proteome</keyword>
<reference evidence="7" key="1">
    <citation type="submission" date="2016-10" db="EMBL/GenBank/DDBJ databases">
        <authorList>
            <person name="Varghese N."/>
            <person name="Submissions S."/>
        </authorList>
    </citation>
    <scope>NUCLEOTIDE SEQUENCE [LARGE SCALE GENOMIC DNA]</scope>
    <source>
        <strain evidence="7">JCM 21621</strain>
    </source>
</reference>
<dbReference type="GO" id="GO:0003677">
    <property type="term" value="F:DNA binding"/>
    <property type="evidence" value="ECO:0007669"/>
    <property type="project" value="UniProtKB-UniRule"/>
</dbReference>
<dbReference type="PANTHER" id="PTHR47506">
    <property type="entry name" value="TRANSCRIPTIONAL REGULATORY PROTEIN"/>
    <property type="match status" value="1"/>
</dbReference>
<organism evidence="6 7">
    <name type="scientific">Pseudomonas jinjuensis</name>
    <dbReference type="NCBI Taxonomy" id="198616"/>
    <lineage>
        <taxon>Bacteria</taxon>
        <taxon>Pseudomonadati</taxon>
        <taxon>Pseudomonadota</taxon>
        <taxon>Gammaproteobacteria</taxon>
        <taxon>Pseudomonadales</taxon>
        <taxon>Pseudomonadaceae</taxon>
        <taxon>Pseudomonas</taxon>
    </lineage>
</organism>
<gene>
    <name evidence="6" type="ORF">SAMN05216193_12384</name>
</gene>
<evidence type="ECO:0000313" key="7">
    <source>
        <dbReference type="Proteomes" id="UP000242957"/>
    </source>
</evidence>
<dbReference type="OrthoDB" id="9798857at2"/>
<feature type="DNA-binding region" description="H-T-H motif" evidence="4">
    <location>
        <begin position="32"/>
        <end position="51"/>
    </location>
</feature>
<proteinExistence type="predicted"/>
<dbReference type="SUPFAM" id="SSF48498">
    <property type="entry name" value="Tetracyclin repressor-like, C-terminal domain"/>
    <property type="match status" value="1"/>
</dbReference>
<evidence type="ECO:0000256" key="2">
    <source>
        <dbReference type="ARBA" id="ARBA00023125"/>
    </source>
</evidence>
<dbReference type="InterPro" id="IPR036271">
    <property type="entry name" value="Tet_transcr_reg_TetR-rel_C_sf"/>
</dbReference>
<evidence type="ECO:0000256" key="3">
    <source>
        <dbReference type="ARBA" id="ARBA00023163"/>
    </source>
</evidence>
<dbReference type="EMBL" id="FNIJ01000023">
    <property type="protein sequence ID" value="SDP15666.1"/>
    <property type="molecule type" value="Genomic_DNA"/>
</dbReference>
<protein>
    <submittedName>
        <fullName evidence="6">Transcriptional regulator, TetR family</fullName>
    </submittedName>
</protein>
<accession>A0A1H0QG06</accession>
<dbReference type="Pfam" id="PF00440">
    <property type="entry name" value="TetR_N"/>
    <property type="match status" value="1"/>
</dbReference>
<dbReference type="PROSITE" id="PS50977">
    <property type="entry name" value="HTH_TETR_2"/>
    <property type="match status" value="1"/>
</dbReference>
<dbReference type="Gene3D" id="1.10.357.10">
    <property type="entry name" value="Tetracycline Repressor, domain 2"/>
    <property type="match status" value="1"/>
</dbReference>
<dbReference type="SUPFAM" id="SSF46689">
    <property type="entry name" value="Homeodomain-like"/>
    <property type="match status" value="1"/>
</dbReference>
<keyword evidence="2 4" id="KW-0238">DNA-binding</keyword>